<name>A0A542YT95_9MICO</name>
<dbReference type="PANTHER" id="PTHR33909">
    <property type="entry name" value="SEC TRANSLOCON ACCESSORY COMPLEX SUBUNIT YAJC"/>
    <property type="match status" value="1"/>
</dbReference>
<comment type="subcellular location">
    <subcellularLocation>
        <location evidence="1">Cell membrane</location>
        <topology evidence="1">Single-pass membrane protein</topology>
    </subcellularLocation>
</comment>
<dbReference type="GO" id="GO:0005886">
    <property type="term" value="C:plasma membrane"/>
    <property type="evidence" value="ECO:0007669"/>
    <property type="project" value="UniProtKB-SubCell"/>
</dbReference>
<evidence type="ECO:0000256" key="1">
    <source>
        <dbReference type="ARBA" id="ARBA00004162"/>
    </source>
</evidence>
<keyword evidence="7 10" id="KW-1133">Transmembrane helix</keyword>
<keyword evidence="5 10" id="KW-0812">Transmembrane</keyword>
<keyword evidence="8" id="KW-0811">Translocation</keyword>
<sequence>MSFQAAASTPQGGGFGTLLLLALPLLLIAYMIFSQRRKAKAMQQMQSEFQVGDEVMTSTGLYGRIAALEDGVVRLEVAPGVQLEWDRRAIVRSPRAGMSDQAGTDNEPTE</sequence>
<keyword evidence="9 10" id="KW-0472">Membrane</keyword>
<gene>
    <name evidence="11" type="ORF">FB467_2452</name>
</gene>
<evidence type="ECO:0000313" key="11">
    <source>
        <dbReference type="EMBL" id="TQL51310.1"/>
    </source>
</evidence>
<comment type="similarity">
    <text evidence="2">Belongs to the YajC family.</text>
</comment>
<reference evidence="11 12" key="1">
    <citation type="submission" date="2019-06" db="EMBL/GenBank/DDBJ databases">
        <title>Sequencing the genomes of 1000 actinobacteria strains.</title>
        <authorList>
            <person name="Klenk H.-P."/>
        </authorList>
    </citation>
    <scope>NUCLEOTIDE SEQUENCE [LARGE SCALE GENOMIC DNA]</scope>
    <source>
        <strain evidence="11 12">DSM 12335</strain>
    </source>
</reference>
<dbReference type="AlphaFoldDB" id="A0A542YT95"/>
<keyword evidence="12" id="KW-1185">Reference proteome</keyword>
<dbReference type="EMBL" id="VFOP01000001">
    <property type="protein sequence ID" value="TQL51310.1"/>
    <property type="molecule type" value="Genomic_DNA"/>
</dbReference>
<keyword evidence="4" id="KW-1003">Cell membrane</keyword>
<dbReference type="PANTHER" id="PTHR33909:SF1">
    <property type="entry name" value="SEC TRANSLOCON ACCESSORY COMPLEX SUBUNIT YAJC"/>
    <property type="match status" value="1"/>
</dbReference>
<evidence type="ECO:0000256" key="9">
    <source>
        <dbReference type="ARBA" id="ARBA00023136"/>
    </source>
</evidence>
<accession>A0A542YT95</accession>
<dbReference type="Proteomes" id="UP000319516">
    <property type="component" value="Unassembled WGS sequence"/>
</dbReference>
<evidence type="ECO:0000256" key="7">
    <source>
        <dbReference type="ARBA" id="ARBA00022989"/>
    </source>
</evidence>
<evidence type="ECO:0000256" key="3">
    <source>
        <dbReference type="ARBA" id="ARBA00022448"/>
    </source>
</evidence>
<organism evidence="11 12">
    <name type="scientific">Ornithinicoccus hortensis</name>
    <dbReference type="NCBI Taxonomy" id="82346"/>
    <lineage>
        <taxon>Bacteria</taxon>
        <taxon>Bacillati</taxon>
        <taxon>Actinomycetota</taxon>
        <taxon>Actinomycetes</taxon>
        <taxon>Micrococcales</taxon>
        <taxon>Intrasporangiaceae</taxon>
        <taxon>Ornithinicoccus</taxon>
    </lineage>
</organism>
<dbReference type="NCBIfam" id="TIGR00739">
    <property type="entry name" value="yajC"/>
    <property type="match status" value="1"/>
</dbReference>
<feature type="transmembrane region" description="Helical" evidence="10">
    <location>
        <begin position="12"/>
        <end position="33"/>
    </location>
</feature>
<dbReference type="InterPro" id="IPR003849">
    <property type="entry name" value="Preprotein_translocase_YajC"/>
</dbReference>
<evidence type="ECO:0000313" key="12">
    <source>
        <dbReference type="Proteomes" id="UP000319516"/>
    </source>
</evidence>
<dbReference type="OrthoDB" id="2200301at2"/>
<dbReference type="GO" id="GO:0015031">
    <property type="term" value="P:protein transport"/>
    <property type="evidence" value="ECO:0007669"/>
    <property type="project" value="UniProtKB-KW"/>
</dbReference>
<evidence type="ECO:0000256" key="5">
    <source>
        <dbReference type="ARBA" id="ARBA00022692"/>
    </source>
</evidence>
<comment type="caution">
    <text evidence="11">The sequence shown here is derived from an EMBL/GenBank/DDBJ whole genome shotgun (WGS) entry which is preliminary data.</text>
</comment>
<evidence type="ECO:0000256" key="2">
    <source>
        <dbReference type="ARBA" id="ARBA00006742"/>
    </source>
</evidence>
<dbReference type="RefSeq" id="WP_141785329.1">
    <property type="nucleotide sequence ID" value="NZ_BAAAIK010000010.1"/>
</dbReference>
<evidence type="ECO:0000256" key="8">
    <source>
        <dbReference type="ARBA" id="ARBA00023010"/>
    </source>
</evidence>
<keyword evidence="3" id="KW-0813">Transport</keyword>
<dbReference type="Pfam" id="PF02699">
    <property type="entry name" value="YajC"/>
    <property type="match status" value="1"/>
</dbReference>
<evidence type="ECO:0000256" key="4">
    <source>
        <dbReference type="ARBA" id="ARBA00022475"/>
    </source>
</evidence>
<evidence type="ECO:0000256" key="10">
    <source>
        <dbReference type="SAM" id="Phobius"/>
    </source>
</evidence>
<dbReference type="PRINTS" id="PR01853">
    <property type="entry name" value="YAJCTRNLCASE"/>
</dbReference>
<proteinExistence type="inferred from homology"/>
<evidence type="ECO:0000256" key="6">
    <source>
        <dbReference type="ARBA" id="ARBA00022927"/>
    </source>
</evidence>
<dbReference type="SMART" id="SM01323">
    <property type="entry name" value="YajC"/>
    <property type="match status" value="1"/>
</dbReference>
<protein>
    <submittedName>
        <fullName evidence="11">Preprotein translocase subunit YajC</fullName>
    </submittedName>
</protein>
<keyword evidence="6" id="KW-0653">Protein transport</keyword>